<dbReference type="FunFam" id="2.40.128.330:FF:000001">
    <property type="entry name" value="Magnesium transporter MRS2-1"/>
    <property type="match status" value="1"/>
</dbReference>
<dbReference type="PANTHER" id="PTHR13890">
    <property type="entry name" value="RNA SPLICING PROTEIN MRS2, MITOCHONDRIAL"/>
    <property type="match status" value="1"/>
</dbReference>
<dbReference type="EMBL" id="JACGWJ010000017">
    <property type="protein sequence ID" value="KAL0355971.1"/>
    <property type="molecule type" value="Genomic_DNA"/>
</dbReference>
<comment type="similarity">
    <text evidence="1">Belongs to the CorA metal ion transporter (MIT) (TC 1.A.35.5) family.</text>
</comment>
<accession>A0AAW2PNJ2</accession>
<evidence type="ECO:0000256" key="2">
    <source>
        <dbReference type="SAM" id="MobiDB-lite"/>
    </source>
</evidence>
<evidence type="ECO:0000313" key="3">
    <source>
        <dbReference type="EMBL" id="KAL0355971.1"/>
    </source>
</evidence>
<reference evidence="3" key="2">
    <citation type="journal article" date="2024" name="Plant">
        <title>Genomic evolution and insights into agronomic trait innovations of Sesamum species.</title>
        <authorList>
            <person name="Miao H."/>
            <person name="Wang L."/>
            <person name="Qu L."/>
            <person name="Liu H."/>
            <person name="Sun Y."/>
            <person name="Le M."/>
            <person name="Wang Q."/>
            <person name="Wei S."/>
            <person name="Zheng Y."/>
            <person name="Lin W."/>
            <person name="Duan Y."/>
            <person name="Cao H."/>
            <person name="Xiong S."/>
            <person name="Wang X."/>
            <person name="Wei L."/>
            <person name="Li C."/>
            <person name="Ma Q."/>
            <person name="Ju M."/>
            <person name="Zhao R."/>
            <person name="Li G."/>
            <person name="Mu C."/>
            <person name="Tian Q."/>
            <person name="Mei H."/>
            <person name="Zhang T."/>
            <person name="Gao T."/>
            <person name="Zhang H."/>
        </authorList>
    </citation>
    <scope>NUCLEOTIDE SEQUENCE</scope>
    <source>
        <strain evidence="3">G02</strain>
    </source>
</reference>
<comment type="caution">
    <text evidence="3">The sequence shown here is derived from an EMBL/GenBank/DDBJ whole genome shotgun (WGS) entry which is preliminary data.</text>
</comment>
<reference evidence="3" key="1">
    <citation type="submission" date="2020-06" db="EMBL/GenBank/DDBJ databases">
        <authorList>
            <person name="Li T."/>
            <person name="Hu X."/>
            <person name="Zhang T."/>
            <person name="Song X."/>
            <person name="Zhang H."/>
            <person name="Dai N."/>
            <person name="Sheng W."/>
            <person name="Hou X."/>
            <person name="Wei L."/>
        </authorList>
    </citation>
    <scope>NUCLEOTIDE SEQUENCE</scope>
    <source>
        <strain evidence="3">G02</strain>
        <tissue evidence="3">Leaf</tissue>
    </source>
</reference>
<dbReference type="InterPro" id="IPR039204">
    <property type="entry name" value="MRS2-like"/>
</dbReference>
<evidence type="ECO:0000256" key="1">
    <source>
        <dbReference type="ARBA" id="ARBA00007535"/>
    </source>
</evidence>
<dbReference type="AlphaFoldDB" id="A0AAW2PNJ2"/>
<sequence>MWGLSAIYHWKNNEARRRTSRSAASRRFRRAPLRPAPGGHRKKGASVRAWLTVDSTGEAQVVEAGKHAIMRRTGLPGRDLRILDPVLSYPSTVLGRERAIVVNLEHIKAIITSQEVLFLNSTDPLVTPFVKKLQRIFRHRQAEKAPQEAGRDGNNAEWANLYNLQAPQSMAVAPHQNFPSTNEEGNADGEQQVAENARGLKLLPFEFVALEACLEAACSSLDNEVRDELEHLLDDDDDMAEMYLTDKFELQQLENSSASSINEQDGIVEEVVPPYLENRHVKPLAPVENLVGCDGNSVVSDTDIQETDNQQGQIIGESNTFRRHSHRTHTSTHSATSKNLDVEELEMILEAYFVQIDGTLNKLSTVCAITLSSFFVPIMSLLGVKVL</sequence>
<protein>
    <submittedName>
        <fullName evidence="3">Magnesium transporter MRS2-3</fullName>
    </submittedName>
</protein>
<dbReference type="PANTHER" id="PTHR13890:SF35">
    <property type="entry name" value="MAGNESIUM TRANSPORTER MRS2-3"/>
    <property type="match status" value="1"/>
</dbReference>
<feature type="region of interest" description="Disordered" evidence="2">
    <location>
        <begin position="15"/>
        <end position="45"/>
    </location>
</feature>
<proteinExistence type="inferred from homology"/>
<organism evidence="3">
    <name type="scientific">Sesamum radiatum</name>
    <name type="common">Black benniseed</name>
    <dbReference type="NCBI Taxonomy" id="300843"/>
    <lineage>
        <taxon>Eukaryota</taxon>
        <taxon>Viridiplantae</taxon>
        <taxon>Streptophyta</taxon>
        <taxon>Embryophyta</taxon>
        <taxon>Tracheophyta</taxon>
        <taxon>Spermatophyta</taxon>
        <taxon>Magnoliopsida</taxon>
        <taxon>eudicotyledons</taxon>
        <taxon>Gunneridae</taxon>
        <taxon>Pentapetalae</taxon>
        <taxon>asterids</taxon>
        <taxon>lamiids</taxon>
        <taxon>Lamiales</taxon>
        <taxon>Pedaliaceae</taxon>
        <taxon>Sesamum</taxon>
    </lineage>
</organism>
<feature type="compositionally biased region" description="Basic residues" evidence="2">
    <location>
        <begin position="18"/>
        <end position="32"/>
    </location>
</feature>
<dbReference type="GO" id="GO:0015095">
    <property type="term" value="F:magnesium ion transmembrane transporter activity"/>
    <property type="evidence" value="ECO:0007669"/>
    <property type="project" value="UniProtKB-ARBA"/>
</dbReference>
<dbReference type="Gene3D" id="1.20.58.340">
    <property type="entry name" value="Magnesium transport protein CorA, transmembrane region"/>
    <property type="match status" value="2"/>
</dbReference>
<name>A0AAW2PNJ2_SESRA</name>
<dbReference type="Pfam" id="PF22099">
    <property type="entry name" value="MRS2-like"/>
    <property type="match status" value="1"/>
</dbReference>
<gene>
    <name evidence="3" type="ORF">Sradi_4044000</name>
</gene>
<dbReference type="Gene3D" id="2.40.128.330">
    <property type="match status" value="1"/>
</dbReference>